<dbReference type="Gene3D" id="1.25.40.510">
    <property type="entry name" value="GLE1-like"/>
    <property type="match status" value="1"/>
</dbReference>
<feature type="compositionally biased region" description="Basic and acidic residues" evidence="11">
    <location>
        <begin position="401"/>
        <end position="414"/>
    </location>
</feature>
<evidence type="ECO:0000256" key="8">
    <source>
        <dbReference type="ARBA" id="ARBA00023242"/>
    </source>
</evidence>
<feature type="region of interest" description="Disordered" evidence="11">
    <location>
        <begin position="1"/>
        <end position="215"/>
    </location>
</feature>
<keyword evidence="4" id="KW-0509">mRNA transport</keyword>
<evidence type="ECO:0000313" key="12">
    <source>
        <dbReference type="EMBL" id="CEM43518.1"/>
    </source>
</evidence>
<keyword evidence="7" id="KW-0906">Nuclear pore complex</keyword>
<dbReference type="GO" id="GO:0016973">
    <property type="term" value="P:poly(A)+ mRNA export from nucleus"/>
    <property type="evidence" value="ECO:0007669"/>
    <property type="project" value="InterPro"/>
</dbReference>
<feature type="compositionally biased region" description="Gly residues" evidence="11">
    <location>
        <begin position="159"/>
        <end position="169"/>
    </location>
</feature>
<evidence type="ECO:0000256" key="3">
    <source>
        <dbReference type="ARBA" id="ARBA00022448"/>
    </source>
</evidence>
<protein>
    <recommendedName>
        <fullName evidence="9">mRNA export factor GLE1</fullName>
    </recommendedName>
    <alternativeName>
        <fullName evidence="10">Nucleoporin GLE1</fullName>
    </alternativeName>
</protein>
<feature type="compositionally biased region" description="Basic and acidic residues" evidence="11">
    <location>
        <begin position="230"/>
        <end position="246"/>
    </location>
</feature>
<keyword evidence="3" id="KW-0813">Transport</keyword>
<evidence type="ECO:0000256" key="7">
    <source>
        <dbReference type="ARBA" id="ARBA00023132"/>
    </source>
</evidence>
<feature type="compositionally biased region" description="Basic and acidic residues" evidence="11">
    <location>
        <begin position="292"/>
        <end position="373"/>
    </location>
</feature>
<organism evidence="12">
    <name type="scientific">Chromera velia CCMP2878</name>
    <dbReference type="NCBI Taxonomy" id="1169474"/>
    <lineage>
        <taxon>Eukaryota</taxon>
        <taxon>Sar</taxon>
        <taxon>Alveolata</taxon>
        <taxon>Colpodellida</taxon>
        <taxon>Chromeraceae</taxon>
        <taxon>Chromera</taxon>
    </lineage>
</organism>
<feature type="compositionally biased region" description="Basic and acidic residues" evidence="11">
    <location>
        <begin position="271"/>
        <end position="285"/>
    </location>
</feature>
<feature type="compositionally biased region" description="Gly residues" evidence="11">
    <location>
        <begin position="187"/>
        <end position="207"/>
    </location>
</feature>
<feature type="region of interest" description="Disordered" evidence="11">
    <location>
        <begin position="401"/>
        <end position="420"/>
    </location>
</feature>
<dbReference type="Pfam" id="PF07817">
    <property type="entry name" value="GLE1"/>
    <property type="match status" value="1"/>
</dbReference>
<evidence type="ECO:0000256" key="9">
    <source>
        <dbReference type="ARBA" id="ARBA00026227"/>
    </source>
</evidence>
<dbReference type="PANTHER" id="PTHR12960:SF0">
    <property type="entry name" value="MRNA EXPORT FACTOR GLE1"/>
    <property type="match status" value="1"/>
</dbReference>
<dbReference type="VEuPathDB" id="CryptoDB:Cvel_6862"/>
<evidence type="ECO:0000256" key="4">
    <source>
        <dbReference type="ARBA" id="ARBA00022816"/>
    </source>
</evidence>
<evidence type="ECO:0000256" key="10">
    <source>
        <dbReference type="ARBA" id="ARBA00029983"/>
    </source>
</evidence>
<dbReference type="InterPro" id="IPR012476">
    <property type="entry name" value="GLE1"/>
</dbReference>
<gene>
    <name evidence="12" type="ORF">Cvel_6862</name>
</gene>
<dbReference type="GO" id="GO:0000822">
    <property type="term" value="F:inositol hexakisphosphate binding"/>
    <property type="evidence" value="ECO:0007669"/>
    <property type="project" value="TreeGrafter"/>
</dbReference>
<name>A0A0G4HHT1_9ALVE</name>
<keyword evidence="5" id="KW-0653">Protein transport</keyword>
<dbReference type="GO" id="GO:0044614">
    <property type="term" value="C:nuclear pore cytoplasmic filaments"/>
    <property type="evidence" value="ECO:0007669"/>
    <property type="project" value="TreeGrafter"/>
</dbReference>
<proteinExistence type="inferred from homology"/>
<evidence type="ECO:0000256" key="5">
    <source>
        <dbReference type="ARBA" id="ARBA00022927"/>
    </source>
</evidence>
<dbReference type="GO" id="GO:0005737">
    <property type="term" value="C:cytoplasm"/>
    <property type="evidence" value="ECO:0007669"/>
    <property type="project" value="TreeGrafter"/>
</dbReference>
<dbReference type="InterPro" id="IPR038506">
    <property type="entry name" value="GLE1-like_sf"/>
</dbReference>
<feature type="compositionally biased region" description="Low complexity" evidence="11">
    <location>
        <begin position="115"/>
        <end position="130"/>
    </location>
</feature>
<feature type="region of interest" description="Disordered" evidence="11">
    <location>
        <begin position="230"/>
        <end position="373"/>
    </location>
</feature>
<dbReference type="PANTHER" id="PTHR12960">
    <property type="entry name" value="GLE-1-RELATED"/>
    <property type="match status" value="1"/>
</dbReference>
<comment type="similarity">
    <text evidence="2">Belongs to the GLE1 family.</text>
</comment>
<reference evidence="12" key="1">
    <citation type="submission" date="2014-11" db="EMBL/GenBank/DDBJ databases">
        <authorList>
            <person name="Otto D Thomas"/>
            <person name="Naeem Raeece"/>
        </authorList>
    </citation>
    <scope>NUCLEOTIDE SEQUENCE</scope>
</reference>
<sequence>MSDPLSNIENDLGVGPRRVRASFRRSYQRGRDQSDEDEQAAVRRRAHRSPAAPVLSEDLRKYKEANKSEGKLNSFGVPQEHHNLENVDRLPRVGAEQGGRCVRPYRPARASAPVSRQAAQISSASSSSAAVGPGFHRTPVPVQSREASGSPSLIPHVGGVEGVAVGMGGSAAREDSRSPAGLSPPRGGAGRVPGYPGGVQPEGGGGVQEHEEASRGLRIRRSLNSLQRTLQDEHARAAARERRVTSPERGVTRTLRANLESMIAEANSTEESVRQENERYCRDSQRAATRITEQRRQAERRSQEERRAAEQKRKEDEDARAREEAERKRKEEEEARRRQEEAAKKSEEERQTQERERQTKEREDANRQALERSRHAARTAYKYVIDARELVKKLEKFEEEDVKSFEQADPSSKRDARRKVSTPINTISGVTSQVEGAINSINIAMAQFKRENQMKYLFAAYRMGEHVFSVTESQVKVQTKMAWAYGATMAEVIKRNMEAEWLLLGQWFKLCPYCVPDYAAQREGESDEAWNKRRNWNPGESEESFMLKQSAYIRVYFAYLVQLQAYDRIWAWFARVLNKPRQAQTRILPALLFAALEVSGFFLWGMFKEHFGKILVIINTHIKNICEEKERTRAEVIGPFNKKLFYFMDKAAQRPNKTDPMNWRFEIPEGFQMKSTASHDVEEMFRASGG</sequence>
<feature type="compositionally biased region" description="Basic residues" evidence="11">
    <location>
        <begin position="17"/>
        <end position="28"/>
    </location>
</feature>
<feature type="compositionally biased region" description="Basic and acidic residues" evidence="11">
    <location>
        <begin position="57"/>
        <end position="70"/>
    </location>
</feature>
<dbReference type="GO" id="GO:0031369">
    <property type="term" value="F:translation initiation factor binding"/>
    <property type="evidence" value="ECO:0007669"/>
    <property type="project" value="TreeGrafter"/>
</dbReference>
<evidence type="ECO:0000256" key="11">
    <source>
        <dbReference type="SAM" id="MobiDB-lite"/>
    </source>
</evidence>
<evidence type="ECO:0000256" key="2">
    <source>
        <dbReference type="ARBA" id="ARBA00011056"/>
    </source>
</evidence>
<evidence type="ECO:0000256" key="1">
    <source>
        <dbReference type="ARBA" id="ARBA00004567"/>
    </source>
</evidence>
<dbReference type="GO" id="GO:0015031">
    <property type="term" value="P:protein transport"/>
    <property type="evidence" value="ECO:0007669"/>
    <property type="project" value="UniProtKB-KW"/>
</dbReference>
<dbReference type="AlphaFoldDB" id="A0A0G4HHT1"/>
<comment type="subcellular location">
    <subcellularLocation>
        <location evidence="1">Nucleus</location>
        <location evidence="1">Nuclear pore complex</location>
    </subcellularLocation>
</comment>
<accession>A0A0G4HHT1</accession>
<evidence type="ECO:0000256" key="6">
    <source>
        <dbReference type="ARBA" id="ARBA00023010"/>
    </source>
</evidence>
<keyword evidence="6" id="KW-0811">Translocation</keyword>
<keyword evidence="8" id="KW-0539">Nucleus</keyword>
<dbReference type="GO" id="GO:0005543">
    <property type="term" value="F:phospholipid binding"/>
    <property type="evidence" value="ECO:0007669"/>
    <property type="project" value="TreeGrafter"/>
</dbReference>
<feature type="compositionally biased region" description="Basic and acidic residues" evidence="11">
    <location>
        <begin position="79"/>
        <end position="91"/>
    </location>
</feature>
<dbReference type="EMBL" id="CDMZ01002704">
    <property type="protein sequence ID" value="CEM43518.1"/>
    <property type="molecule type" value="Genomic_DNA"/>
</dbReference>